<dbReference type="InterPro" id="IPR050624">
    <property type="entry name" value="HTH-type_Tx_Regulator"/>
</dbReference>
<dbReference type="InterPro" id="IPR009057">
    <property type="entry name" value="Homeodomain-like_sf"/>
</dbReference>
<evidence type="ECO:0000256" key="1">
    <source>
        <dbReference type="ARBA" id="ARBA00023015"/>
    </source>
</evidence>
<dbReference type="PANTHER" id="PTHR43479:SF8">
    <property type="entry name" value="TRANSCRIPTIONAL REGULATOR, TETR FAMILY"/>
    <property type="match status" value="1"/>
</dbReference>
<dbReference type="SUPFAM" id="SSF46689">
    <property type="entry name" value="Homeodomain-like"/>
    <property type="match status" value="1"/>
</dbReference>
<dbReference type="Proteomes" id="UP000198718">
    <property type="component" value="Unassembled WGS sequence"/>
</dbReference>
<evidence type="ECO:0000256" key="3">
    <source>
        <dbReference type="ARBA" id="ARBA00023163"/>
    </source>
</evidence>
<evidence type="ECO:0000313" key="7">
    <source>
        <dbReference type="Proteomes" id="UP000198718"/>
    </source>
</evidence>
<evidence type="ECO:0000256" key="4">
    <source>
        <dbReference type="PROSITE-ProRule" id="PRU00335"/>
    </source>
</evidence>
<keyword evidence="3" id="KW-0804">Transcription</keyword>
<gene>
    <name evidence="6" type="ORF">SAMN05660472_02263</name>
</gene>
<dbReference type="InterPro" id="IPR036271">
    <property type="entry name" value="Tet_transcr_reg_TetR-rel_C_sf"/>
</dbReference>
<name>A0A1G9FVG7_9FIRM</name>
<feature type="DNA-binding region" description="H-T-H motif" evidence="4">
    <location>
        <begin position="31"/>
        <end position="50"/>
    </location>
</feature>
<accession>A0A1G9FVG7</accession>
<keyword evidence="1" id="KW-0805">Transcription regulation</keyword>
<dbReference type="PROSITE" id="PS50977">
    <property type="entry name" value="HTH_TETR_2"/>
    <property type="match status" value="1"/>
</dbReference>
<evidence type="ECO:0000256" key="2">
    <source>
        <dbReference type="ARBA" id="ARBA00023125"/>
    </source>
</evidence>
<keyword evidence="7" id="KW-1185">Reference proteome</keyword>
<dbReference type="SUPFAM" id="SSF48498">
    <property type="entry name" value="Tetracyclin repressor-like, C-terminal domain"/>
    <property type="match status" value="1"/>
</dbReference>
<dbReference type="Pfam" id="PF17934">
    <property type="entry name" value="TetR_C_26"/>
    <property type="match status" value="1"/>
</dbReference>
<protein>
    <submittedName>
        <fullName evidence="6">Transcriptional regulator, TetR family</fullName>
    </submittedName>
</protein>
<organism evidence="6 7">
    <name type="scientific">Natronincola ferrireducens</name>
    <dbReference type="NCBI Taxonomy" id="393762"/>
    <lineage>
        <taxon>Bacteria</taxon>
        <taxon>Bacillati</taxon>
        <taxon>Bacillota</taxon>
        <taxon>Clostridia</taxon>
        <taxon>Peptostreptococcales</taxon>
        <taxon>Natronincolaceae</taxon>
        <taxon>Natronincola</taxon>
    </lineage>
</organism>
<dbReference type="GO" id="GO:0045892">
    <property type="term" value="P:negative regulation of DNA-templated transcription"/>
    <property type="evidence" value="ECO:0007669"/>
    <property type="project" value="UniProtKB-ARBA"/>
</dbReference>
<dbReference type="PRINTS" id="PR00455">
    <property type="entry name" value="HTHTETR"/>
</dbReference>
<dbReference type="PANTHER" id="PTHR43479">
    <property type="entry name" value="ACREF/ENVCD OPERON REPRESSOR-RELATED"/>
    <property type="match status" value="1"/>
</dbReference>
<dbReference type="InterPro" id="IPR041603">
    <property type="entry name" value="YvdT_C"/>
</dbReference>
<reference evidence="6 7" key="1">
    <citation type="submission" date="2016-10" db="EMBL/GenBank/DDBJ databases">
        <authorList>
            <person name="de Groot N.N."/>
        </authorList>
    </citation>
    <scope>NUCLEOTIDE SEQUENCE [LARGE SCALE GENOMIC DNA]</scope>
    <source>
        <strain evidence="6 7">DSM 18346</strain>
    </source>
</reference>
<sequence>MVRVIKEKNKREKILQAAITVLSEKGLEKTKISDIVKEAGVAQGTFYLYFPSKNALIPAIADSMFQKSLEKIKEKIDDNTSFFHQLEDIIDITFQVTAEYREVLALCYSGLAITGVLQEWEKIYEPYYNWIEERIIIAQNKKEIRDDMNSRIIAKLLIELIEGTAEQVYLFEEDEKNASDYHRELLSFIKHSFAK</sequence>
<dbReference type="EMBL" id="FNFP01000005">
    <property type="protein sequence ID" value="SDK92380.1"/>
    <property type="molecule type" value="Genomic_DNA"/>
</dbReference>
<keyword evidence="2 4" id="KW-0238">DNA-binding</keyword>
<dbReference type="GO" id="GO:0003677">
    <property type="term" value="F:DNA binding"/>
    <property type="evidence" value="ECO:0007669"/>
    <property type="project" value="UniProtKB-UniRule"/>
</dbReference>
<evidence type="ECO:0000313" key="6">
    <source>
        <dbReference type="EMBL" id="SDK92380.1"/>
    </source>
</evidence>
<feature type="domain" description="HTH tetR-type" evidence="5">
    <location>
        <begin position="8"/>
        <end position="68"/>
    </location>
</feature>
<proteinExistence type="predicted"/>
<dbReference type="Pfam" id="PF00440">
    <property type="entry name" value="TetR_N"/>
    <property type="match status" value="1"/>
</dbReference>
<dbReference type="FunFam" id="1.10.10.60:FF:000141">
    <property type="entry name" value="TetR family transcriptional regulator"/>
    <property type="match status" value="1"/>
</dbReference>
<dbReference type="STRING" id="393762.SAMN05660472_02263"/>
<dbReference type="InterPro" id="IPR001647">
    <property type="entry name" value="HTH_TetR"/>
</dbReference>
<dbReference type="AlphaFoldDB" id="A0A1G9FVG7"/>
<dbReference type="Gene3D" id="1.10.357.10">
    <property type="entry name" value="Tetracycline Repressor, domain 2"/>
    <property type="match status" value="1"/>
</dbReference>
<evidence type="ECO:0000259" key="5">
    <source>
        <dbReference type="PROSITE" id="PS50977"/>
    </source>
</evidence>